<dbReference type="OrthoDB" id="10048995at2759"/>
<proteinExistence type="predicted"/>
<evidence type="ECO:0000313" key="3">
    <source>
        <dbReference type="Proteomes" id="UP000274429"/>
    </source>
</evidence>
<evidence type="ECO:0000313" key="2">
    <source>
        <dbReference type="EMBL" id="VDM26997.1"/>
    </source>
</evidence>
<dbReference type="AlphaFoldDB" id="A0A0R3WXG3"/>
<dbReference type="SUPFAM" id="SSF47459">
    <property type="entry name" value="HLH, helix-loop-helix DNA-binding domain"/>
    <property type="match status" value="1"/>
</dbReference>
<dbReference type="Gene3D" id="4.10.280.10">
    <property type="entry name" value="Helix-loop-helix DNA-binding domain"/>
    <property type="match status" value="1"/>
</dbReference>
<gene>
    <name evidence="2" type="ORF">TTAC_LOCUS5438</name>
</gene>
<dbReference type="GO" id="GO:0000977">
    <property type="term" value="F:RNA polymerase II transcription regulatory region sequence-specific DNA binding"/>
    <property type="evidence" value="ECO:0007669"/>
    <property type="project" value="TreeGrafter"/>
</dbReference>
<keyword evidence="3" id="KW-1185">Reference proteome</keyword>
<dbReference type="GO" id="GO:0000981">
    <property type="term" value="F:DNA-binding transcription factor activity, RNA polymerase II-specific"/>
    <property type="evidence" value="ECO:0007669"/>
    <property type="project" value="TreeGrafter"/>
</dbReference>
<dbReference type="STRING" id="6205.A0A0R3WXG3"/>
<organism evidence="4">
    <name type="scientific">Hydatigena taeniaeformis</name>
    <name type="common">Feline tapeworm</name>
    <name type="synonym">Taenia taeniaeformis</name>
    <dbReference type="NCBI Taxonomy" id="6205"/>
    <lineage>
        <taxon>Eukaryota</taxon>
        <taxon>Metazoa</taxon>
        <taxon>Spiralia</taxon>
        <taxon>Lophotrochozoa</taxon>
        <taxon>Platyhelminthes</taxon>
        <taxon>Cestoda</taxon>
        <taxon>Eucestoda</taxon>
        <taxon>Cyclophyllidea</taxon>
        <taxon>Taeniidae</taxon>
        <taxon>Hydatigera</taxon>
    </lineage>
</organism>
<name>A0A0R3WXG3_HYDTA</name>
<feature type="domain" description="BHLH" evidence="1">
    <location>
        <begin position="1"/>
        <end position="45"/>
    </location>
</feature>
<sequence>MHQNVKIDDFYGFKGLRARIPTLPYEKRLSKVDTLRLAIGYIKFLQDLVTNENYQAKSSEGNCSEGENNKIDQPCEAQQQTQSFIASVQRFAVSAAANSDGSERFNCSHSAPNTASSIHQSARKVILNLSVRMACKITAMNTLDSEATTDDLITRPGQTWRRVHDHYVTKSIVDDAPVREAVLIGHSLSWHQRPNTFEIPRVSPNNKRTLVTKLWTPQPNPSR</sequence>
<evidence type="ECO:0000259" key="1">
    <source>
        <dbReference type="PROSITE" id="PS50888"/>
    </source>
</evidence>
<dbReference type="GO" id="GO:0046983">
    <property type="term" value="F:protein dimerization activity"/>
    <property type="evidence" value="ECO:0007669"/>
    <property type="project" value="InterPro"/>
</dbReference>
<dbReference type="InterPro" id="IPR050283">
    <property type="entry name" value="E-box_TF_Regulators"/>
</dbReference>
<dbReference type="Pfam" id="PF00010">
    <property type="entry name" value="HLH"/>
    <property type="match status" value="1"/>
</dbReference>
<reference evidence="2 3" key="2">
    <citation type="submission" date="2018-11" db="EMBL/GenBank/DDBJ databases">
        <authorList>
            <consortium name="Pathogen Informatics"/>
        </authorList>
    </citation>
    <scope>NUCLEOTIDE SEQUENCE [LARGE SCALE GENOMIC DNA]</scope>
</reference>
<dbReference type="WBParaSite" id="TTAC_0000545301-mRNA-1">
    <property type="protein sequence ID" value="TTAC_0000545301-mRNA-1"/>
    <property type="gene ID" value="TTAC_0000545301"/>
</dbReference>
<dbReference type="EMBL" id="UYWX01007517">
    <property type="protein sequence ID" value="VDM26997.1"/>
    <property type="molecule type" value="Genomic_DNA"/>
</dbReference>
<dbReference type="PANTHER" id="PTHR23349:SF112">
    <property type="entry name" value="48 RELATED 1, ISOFORM B"/>
    <property type="match status" value="1"/>
</dbReference>
<dbReference type="Proteomes" id="UP000274429">
    <property type="component" value="Unassembled WGS sequence"/>
</dbReference>
<dbReference type="GO" id="GO:0032502">
    <property type="term" value="P:developmental process"/>
    <property type="evidence" value="ECO:0007669"/>
    <property type="project" value="TreeGrafter"/>
</dbReference>
<protein>
    <submittedName>
        <fullName evidence="4">BHLH domain-containing protein</fullName>
    </submittedName>
</protein>
<dbReference type="InterPro" id="IPR036638">
    <property type="entry name" value="HLH_DNA-bd_sf"/>
</dbReference>
<accession>A0A0R3WXG3</accession>
<dbReference type="PANTHER" id="PTHR23349">
    <property type="entry name" value="BASIC HELIX-LOOP-HELIX TRANSCRIPTION FACTOR, TWIST"/>
    <property type="match status" value="1"/>
</dbReference>
<reference evidence="4" key="1">
    <citation type="submission" date="2017-02" db="UniProtKB">
        <authorList>
            <consortium name="WormBaseParasite"/>
        </authorList>
    </citation>
    <scope>IDENTIFICATION</scope>
</reference>
<evidence type="ECO:0000313" key="4">
    <source>
        <dbReference type="WBParaSite" id="TTAC_0000545301-mRNA-1"/>
    </source>
</evidence>
<dbReference type="InterPro" id="IPR011598">
    <property type="entry name" value="bHLH_dom"/>
</dbReference>
<dbReference type="PROSITE" id="PS50888">
    <property type="entry name" value="BHLH"/>
    <property type="match status" value="1"/>
</dbReference>